<feature type="signal peptide" evidence="2">
    <location>
        <begin position="1"/>
        <end position="17"/>
    </location>
</feature>
<evidence type="ECO:0000256" key="2">
    <source>
        <dbReference type="SAM" id="SignalP"/>
    </source>
</evidence>
<name>A0A2G7T5V1_9FLAO</name>
<feature type="domain" description="Cupin type-2" evidence="4">
    <location>
        <begin position="71"/>
        <end position="126"/>
    </location>
</feature>
<dbReference type="InterPro" id="IPR014710">
    <property type="entry name" value="RmlC-like_jellyroll"/>
</dbReference>
<keyword evidence="2" id="KW-0732">Signal</keyword>
<comment type="caution">
    <text evidence="5">The sequence shown here is derived from an EMBL/GenBank/DDBJ whole genome shotgun (WGS) entry which is preliminary data.</text>
</comment>
<dbReference type="InterPro" id="IPR047263">
    <property type="entry name" value="HNL-like_cupin"/>
</dbReference>
<dbReference type="SUPFAM" id="SSF51182">
    <property type="entry name" value="RmlC-like cupins"/>
    <property type="match status" value="1"/>
</dbReference>
<feature type="compositionally biased region" description="Low complexity" evidence="1">
    <location>
        <begin position="173"/>
        <end position="194"/>
    </location>
</feature>
<dbReference type="SUPFAM" id="SSF69118">
    <property type="entry name" value="AhpD-like"/>
    <property type="match status" value="1"/>
</dbReference>
<feature type="domain" description="Carboxymuconolactone decarboxylase-like" evidence="3">
    <location>
        <begin position="319"/>
        <end position="383"/>
    </location>
</feature>
<dbReference type="Gene3D" id="1.20.1290.10">
    <property type="entry name" value="AhpD-like"/>
    <property type="match status" value="1"/>
</dbReference>
<dbReference type="Gene3D" id="2.60.120.10">
    <property type="entry name" value="Jelly Rolls"/>
    <property type="match status" value="1"/>
</dbReference>
<dbReference type="InterPro" id="IPR029032">
    <property type="entry name" value="AhpD-like"/>
</dbReference>
<dbReference type="Pfam" id="PF07883">
    <property type="entry name" value="Cupin_2"/>
    <property type="match status" value="1"/>
</dbReference>
<gene>
    <name evidence="5" type="ORF">CTI11_15295</name>
</gene>
<feature type="region of interest" description="Disordered" evidence="1">
    <location>
        <begin position="170"/>
        <end position="199"/>
    </location>
</feature>
<dbReference type="InterPro" id="IPR003779">
    <property type="entry name" value="CMD-like"/>
</dbReference>
<evidence type="ECO:0000313" key="5">
    <source>
        <dbReference type="EMBL" id="PII35229.1"/>
    </source>
</evidence>
<dbReference type="AlphaFoldDB" id="A0A2G7T5V1"/>
<sequence>MKSLLSMALSGAVTAAAAQSAGPGAMPPVVEVRPASAQQVSVGSAQTFTGDVRISSPFQALLPATAGGATVTFTARARTAWHTHPLGQTLIVTEGQGLVQQQGQPALIIRPGDVVTIPPNVRHWHGAGPSGSMTHIAIAEKENGSAVAWQDKLCEQDYQAAVVSAGLSAMTGQRAQQPQKPQEPQEPQRVVQPASDSLSPRQRAIPLMAAFTAISDMPRLGMALNQGLDAGMTVSEAKEVLVQLYAYAGFPRSLNALGELLKVVELRKQRGLQDAPGRDPSRAVSTGRELVLAGQANQTEISGGPVQGPVFEFAPIINQFLQAHLFGDIFERDNLDWRSRELATVGALAATPGAENQLRSHMQASLRVGLTASQLRQLSQALAQEVGPEVAARANDALVQALDAASKG</sequence>
<protein>
    <submittedName>
        <fullName evidence="5">Carboxymuconolactone decarboxylase</fullName>
    </submittedName>
</protein>
<accession>A0A2G7T5V1</accession>
<organism evidence="5">
    <name type="scientific">Chryseobacterium sp. B5</name>
    <dbReference type="NCBI Taxonomy" id="2050562"/>
    <lineage>
        <taxon>Bacteria</taxon>
        <taxon>Pseudomonadati</taxon>
        <taxon>Bacteroidota</taxon>
        <taxon>Flavobacteriia</taxon>
        <taxon>Flavobacteriales</taxon>
        <taxon>Weeksellaceae</taxon>
        <taxon>Chryseobacterium group</taxon>
        <taxon>Chryseobacterium</taxon>
    </lineage>
</organism>
<dbReference type="Pfam" id="PF02627">
    <property type="entry name" value="CMD"/>
    <property type="match status" value="2"/>
</dbReference>
<dbReference type="PANTHER" id="PTHR43698">
    <property type="entry name" value="RIBD C-TERMINAL DOMAIN CONTAINING PROTEIN"/>
    <property type="match status" value="1"/>
</dbReference>
<reference evidence="5" key="1">
    <citation type="submission" date="2017-10" db="EMBL/GenBank/DDBJ databases">
        <title>Chryseobacterium sp. B5 is a hydrocarbonoclastic and plant growth promoting bacterium.</title>
        <authorList>
            <person name="Thijs S."/>
            <person name="Gkorezis P."/>
            <person name="Van Hamme J."/>
        </authorList>
    </citation>
    <scope>NUCLEOTIDE SEQUENCE</scope>
    <source>
        <strain evidence="5">B5</strain>
    </source>
</reference>
<evidence type="ECO:0000256" key="1">
    <source>
        <dbReference type="SAM" id="MobiDB-lite"/>
    </source>
</evidence>
<dbReference type="CDD" id="cd02233">
    <property type="entry name" value="cupin_HNL-like"/>
    <property type="match status" value="1"/>
</dbReference>
<proteinExistence type="predicted"/>
<evidence type="ECO:0000259" key="4">
    <source>
        <dbReference type="Pfam" id="PF07883"/>
    </source>
</evidence>
<dbReference type="GO" id="GO:0051920">
    <property type="term" value="F:peroxiredoxin activity"/>
    <property type="evidence" value="ECO:0007669"/>
    <property type="project" value="InterPro"/>
</dbReference>
<dbReference type="PANTHER" id="PTHR43698:SF1">
    <property type="entry name" value="BLL4564 PROTEIN"/>
    <property type="match status" value="1"/>
</dbReference>
<dbReference type="InterPro" id="IPR011051">
    <property type="entry name" value="RmlC_Cupin_sf"/>
</dbReference>
<feature type="chain" id="PRO_5013553202" evidence="2">
    <location>
        <begin position="18"/>
        <end position="408"/>
    </location>
</feature>
<dbReference type="EMBL" id="PEKC01000055">
    <property type="protein sequence ID" value="PII35229.1"/>
    <property type="molecule type" value="Genomic_DNA"/>
</dbReference>
<evidence type="ECO:0000259" key="3">
    <source>
        <dbReference type="Pfam" id="PF02627"/>
    </source>
</evidence>
<feature type="domain" description="Carboxymuconolactone decarboxylase-like" evidence="3">
    <location>
        <begin position="196"/>
        <end position="258"/>
    </location>
</feature>
<dbReference type="InterPro" id="IPR013096">
    <property type="entry name" value="Cupin_2"/>
</dbReference>